<dbReference type="PANTHER" id="PTHR30482">
    <property type="entry name" value="HIGH-AFFINITY BRANCHED-CHAIN AMINO ACID TRANSPORT SYSTEM PERMEASE"/>
    <property type="match status" value="1"/>
</dbReference>
<protein>
    <submittedName>
        <fullName evidence="7">Branched-chain amino acid ABC transporter permease</fullName>
    </submittedName>
</protein>
<organism evidence="7 8">
    <name type="scientific">Candidatus Desulfacyla euxinica</name>
    <dbReference type="NCBI Taxonomy" id="2841693"/>
    <lineage>
        <taxon>Bacteria</taxon>
        <taxon>Deltaproteobacteria</taxon>
        <taxon>Candidatus Desulfacyla</taxon>
    </lineage>
</organism>
<sequence length="244" mass="26156">MDRYLDPIGILISGAGAALLAVMIGVPLLAKLRGDYFALGTLGLGEILRVVFTQGGSLTGGPVGLMLPSSEYRSMIPYYFFALSIALLALLCVWLLVRSRVGLALVAIREDEEAAAANGIHVLKFKIFAFAVGAFFTGLCGSLFAYYLFHIHPSGFFSLNWALLPVLMTILGGMGTLMGPVVGAFVLASVFELANLWLPEIHPIFSGAFIILVMLFLPGGIMSLGEKGRNYRMLKGMLPFKGSS</sequence>
<keyword evidence="2" id="KW-1003">Cell membrane</keyword>
<evidence type="ECO:0000256" key="1">
    <source>
        <dbReference type="ARBA" id="ARBA00004651"/>
    </source>
</evidence>
<feature type="transmembrane region" description="Helical" evidence="6">
    <location>
        <begin position="204"/>
        <end position="225"/>
    </location>
</feature>
<gene>
    <name evidence="7" type="ORF">H8E19_00985</name>
</gene>
<evidence type="ECO:0000313" key="7">
    <source>
        <dbReference type="EMBL" id="MBC8175950.1"/>
    </source>
</evidence>
<evidence type="ECO:0000256" key="2">
    <source>
        <dbReference type="ARBA" id="ARBA00022475"/>
    </source>
</evidence>
<feature type="transmembrane region" description="Helical" evidence="6">
    <location>
        <begin position="127"/>
        <end position="149"/>
    </location>
</feature>
<name>A0A8J6MWJ9_9DELT</name>
<accession>A0A8J6MWJ9</accession>
<dbReference type="Proteomes" id="UP000650524">
    <property type="component" value="Unassembled WGS sequence"/>
</dbReference>
<comment type="subcellular location">
    <subcellularLocation>
        <location evidence="1">Cell membrane</location>
        <topology evidence="1">Multi-pass membrane protein</topology>
    </subcellularLocation>
</comment>
<dbReference type="Pfam" id="PF02653">
    <property type="entry name" value="BPD_transp_2"/>
    <property type="match status" value="1"/>
</dbReference>
<dbReference type="InterPro" id="IPR043428">
    <property type="entry name" value="LivM-like"/>
</dbReference>
<evidence type="ECO:0000256" key="6">
    <source>
        <dbReference type="SAM" id="Phobius"/>
    </source>
</evidence>
<evidence type="ECO:0000256" key="3">
    <source>
        <dbReference type="ARBA" id="ARBA00022692"/>
    </source>
</evidence>
<dbReference type="InterPro" id="IPR001851">
    <property type="entry name" value="ABC_transp_permease"/>
</dbReference>
<evidence type="ECO:0000256" key="4">
    <source>
        <dbReference type="ARBA" id="ARBA00022989"/>
    </source>
</evidence>
<keyword evidence="4 6" id="KW-1133">Transmembrane helix</keyword>
<comment type="caution">
    <text evidence="7">The sequence shown here is derived from an EMBL/GenBank/DDBJ whole genome shotgun (WGS) entry which is preliminary data.</text>
</comment>
<keyword evidence="3 6" id="KW-0812">Transmembrane</keyword>
<evidence type="ECO:0000313" key="8">
    <source>
        <dbReference type="Proteomes" id="UP000650524"/>
    </source>
</evidence>
<dbReference type="AlphaFoldDB" id="A0A8J6MWJ9"/>
<dbReference type="PANTHER" id="PTHR30482:SF10">
    <property type="entry name" value="HIGH-AFFINITY BRANCHED-CHAIN AMINO ACID TRANSPORT PROTEIN BRAE"/>
    <property type="match status" value="1"/>
</dbReference>
<feature type="transmembrane region" description="Helical" evidence="6">
    <location>
        <begin position="76"/>
        <end position="97"/>
    </location>
</feature>
<dbReference type="GO" id="GO:0005886">
    <property type="term" value="C:plasma membrane"/>
    <property type="evidence" value="ECO:0007669"/>
    <property type="project" value="UniProtKB-SubCell"/>
</dbReference>
<proteinExistence type="predicted"/>
<feature type="transmembrane region" description="Helical" evidence="6">
    <location>
        <begin position="6"/>
        <end position="29"/>
    </location>
</feature>
<dbReference type="EMBL" id="JACNJD010000057">
    <property type="protein sequence ID" value="MBC8175950.1"/>
    <property type="molecule type" value="Genomic_DNA"/>
</dbReference>
<dbReference type="CDD" id="cd06581">
    <property type="entry name" value="TM_PBP1_LivM_like"/>
    <property type="match status" value="1"/>
</dbReference>
<evidence type="ECO:0000256" key="5">
    <source>
        <dbReference type="ARBA" id="ARBA00023136"/>
    </source>
</evidence>
<dbReference type="GO" id="GO:0015658">
    <property type="term" value="F:branched-chain amino acid transmembrane transporter activity"/>
    <property type="evidence" value="ECO:0007669"/>
    <property type="project" value="InterPro"/>
</dbReference>
<reference evidence="7 8" key="1">
    <citation type="submission" date="2020-08" db="EMBL/GenBank/DDBJ databases">
        <title>Bridging the membrane lipid divide: bacteria of the FCB group superphylum have the potential to synthesize archaeal ether lipids.</title>
        <authorList>
            <person name="Villanueva L."/>
            <person name="Von Meijenfeldt F.A.B."/>
            <person name="Westbye A.B."/>
            <person name="Yadav S."/>
            <person name="Hopmans E.C."/>
            <person name="Dutilh B.E."/>
            <person name="Sinninghe Damste J.S."/>
        </authorList>
    </citation>
    <scope>NUCLEOTIDE SEQUENCE [LARGE SCALE GENOMIC DNA]</scope>
    <source>
        <strain evidence="7">NIOZ-UU27</strain>
    </source>
</reference>
<keyword evidence="5 6" id="KW-0472">Membrane</keyword>